<keyword evidence="4" id="KW-1185">Reference proteome</keyword>
<proteinExistence type="predicted"/>
<dbReference type="EMBL" id="VIGX01000025">
    <property type="protein sequence ID" value="TWS25632.1"/>
    <property type="molecule type" value="Genomic_DNA"/>
</dbReference>
<dbReference type="SUPFAM" id="SSF55729">
    <property type="entry name" value="Acyl-CoA N-acyltransferases (Nat)"/>
    <property type="match status" value="1"/>
</dbReference>
<dbReference type="PANTHER" id="PTHR34136">
    <property type="match status" value="1"/>
</dbReference>
<comment type="caution">
    <text evidence="3">The sequence shown here is derived from an EMBL/GenBank/DDBJ whole genome shotgun (WGS) entry which is preliminary data.</text>
</comment>
<dbReference type="Proteomes" id="UP000319375">
    <property type="component" value="Unassembled WGS sequence"/>
</dbReference>
<keyword evidence="1" id="KW-0328">Glycosyltransferase</keyword>
<gene>
    <name evidence="3" type="ORF">FK530_22620</name>
</gene>
<organism evidence="3 4">
    <name type="scientific">Tsukamurella conjunctivitidis</name>
    <dbReference type="NCBI Taxonomy" id="2592068"/>
    <lineage>
        <taxon>Bacteria</taxon>
        <taxon>Bacillati</taxon>
        <taxon>Actinomycetota</taxon>
        <taxon>Actinomycetes</taxon>
        <taxon>Mycobacteriales</taxon>
        <taxon>Tsukamurellaceae</taxon>
        <taxon>Tsukamurella</taxon>
    </lineage>
</organism>
<accession>A0A5C5RSN6</accession>
<protein>
    <submittedName>
        <fullName evidence="3">WecB/TagA/CpsF family glycosyltransferase</fullName>
    </submittedName>
</protein>
<dbReference type="RefSeq" id="WP_114515415.1">
    <property type="nucleotide sequence ID" value="NZ_VIGX01000025.1"/>
</dbReference>
<dbReference type="OrthoDB" id="9771846at2"/>
<evidence type="ECO:0000256" key="2">
    <source>
        <dbReference type="ARBA" id="ARBA00022679"/>
    </source>
</evidence>
<dbReference type="InterPro" id="IPR004629">
    <property type="entry name" value="WecG_TagA_CpsF"/>
</dbReference>
<evidence type="ECO:0000313" key="3">
    <source>
        <dbReference type="EMBL" id="TWS25632.1"/>
    </source>
</evidence>
<dbReference type="GO" id="GO:0016758">
    <property type="term" value="F:hexosyltransferase activity"/>
    <property type="evidence" value="ECO:0007669"/>
    <property type="project" value="TreeGrafter"/>
</dbReference>
<name>A0A5C5RSN6_9ACTN</name>
<dbReference type="CDD" id="cd06533">
    <property type="entry name" value="Glyco_transf_WecG_TagA"/>
    <property type="match status" value="1"/>
</dbReference>
<dbReference type="PANTHER" id="PTHR34136:SF1">
    <property type="entry name" value="UDP-N-ACETYL-D-MANNOSAMINURONIC ACID TRANSFERASE"/>
    <property type="match status" value="1"/>
</dbReference>
<dbReference type="Gene3D" id="3.40.630.30">
    <property type="match status" value="1"/>
</dbReference>
<dbReference type="AlphaFoldDB" id="A0A5C5RSN6"/>
<dbReference type="Pfam" id="PF03808">
    <property type="entry name" value="Glyco_tran_WecG"/>
    <property type="match status" value="1"/>
</dbReference>
<keyword evidence="2 3" id="KW-0808">Transferase</keyword>
<evidence type="ECO:0000313" key="4">
    <source>
        <dbReference type="Proteomes" id="UP000319375"/>
    </source>
</evidence>
<dbReference type="NCBIfam" id="TIGR00696">
    <property type="entry name" value="wecG_tagA_cpsF"/>
    <property type="match status" value="1"/>
</dbReference>
<reference evidence="3 4" key="1">
    <citation type="submission" date="2019-06" db="EMBL/GenBank/DDBJ databases">
        <title>Tsukamurella conjunctivitidis sp. nov., Tsukamurella assacharolytica sp. nov. and Tsukamurella sputae sp. nov. isolated from patients with conjunctivitis, bacteraemia (lymphoma) and respiratory infection (sputum) in Hong Kong.</title>
        <authorList>
            <person name="Teng J.L.L."/>
            <person name="Lee H.H."/>
            <person name="Fong J.Y.H."/>
            <person name="Fok K.M.N."/>
            <person name="Lau S.K.P."/>
            <person name="Woo P.C.Y."/>
        </authorList>
    </citation>
    <scope>NUCLEOTIDE SEQUENCE [LARGE SCALE GENOMIC DNA]</scope>
    <source>
        <strain evidence="3 4">HKU72</strain>
    </source>
</reference>
<evidence type="ECO:0000256" key="1">
    <source>
        <dbReference type="ARBA" id="ARBA00022676"/>
    </source>
</evidence>
<dbReference type="InterPro" id="IPR016181">
    <property type="entry name" value="Acyl_CoA_acyltransferase"/>
</dbReference>
<sequence>MSWIRGRPAAFRGAREATLRAGSTEYSVRRPRIRDYPHWRRTRIDEKARLAAAFGSPDADWPDLHSPSAWVEWVTSVRSAARRREALPFVLLEHGADGPRLVGEIGVGAVDPRTGTGELYAWAVRTAPEVVPWAVAQVISRTFDPPFALDRIVAPTARGNRSVHRALEVLRFEHRATRRRFRMYAGEPTDHDLWVMDNTPDNRARIRRLAKMKTTPVMRIDDTVVVRMTHTEVIDLVERRAAEPSGAPLALCSANLDHLHHFRPGRHRLGRDVDWVVVADGAPIARRGAHLAGTDWPRVTGADLLPDVIALCEARGWPIGFLGGTAHAHGLLRDALHRDHPGLSVAGYWSPERAELDDPVSGARIADEIRSAAPTVLVVGLGKPRQEQWIDDWGTRSSAAVLLPFGAAADFVAGTVERAPERWQRSGLEWLYRLQQEPRRLARRYLIQGPPALARLRAATIGEITSPAAFEPGDRP</sequence>